<evidence type="ECO:0000256" key="2">
    <source>
        <dbReference type="ARBA" id="ARBA00023125"/>
    </source>
</evidence>
<evidence type="ECO:0000313" key="8">
    <source>
        <dbReference type="Proteomes" id="UP000178377"/>
    </source>
</evidence>
<dbReference type="PANTHER" id="PTHR30349:SF81">
    <property type="entry name" value="TYROSINE RECOMBINASE XERC"/>
    <property type="match status" value="1"/>
</dbReference>
<evidence type="ECO:0000259" key="5">
    <source>
        <dbReference type="PROSITE" id="PS51898"/>
    </source>
</evidence>
<keyword evidence="1" id="KW-0229">DNA integration</keyword>
<dbReference type="Pfam" id="PF00589">
    <property type="entry name" value="Phage_integrase"/>
    <property type="match status" value="1"/>
</dbReference>
<evidence type="ECO:0000313" key="7">
    <source>
        <dbReference type="EMBL" id="OGE89568.1"/>
    </source>
</evidence>
<dbReference type="GO" id="GO:0003677">
    <property type="term" value="F:DNA binding"/>
    <property type="evidence" value="ECO:0007669"/>
    <property type="project" value="UniProtKB-UniRule"/>
</dbReference>
<dbReference type="Pfam" id="PF02899">
    <property type="entry name" value="Phage_int_SAM_1"/>
    <property type="match status" value="1"/>
</dbReference>
<dbReference type="GO" id="GO:0015074">
    <property type="term" value="P:DNA integration"/>
    <property type="evidence" value="ECO:0007669"/>
    <property type="project" value="UniProtKB-KW"/>
</dbReference>
<dbReference type="AlphaFoldDB" id="A0A1F5PHY6"/>
<evidence type="ECO:0008006" key="9">
    <source>
        <dbReference type="Google" id="ProtNLM"/>
    </source>
</evidence>
<reference evidence="7 8" key="1">
    <citation type="journal article" date="2016" name="Nat. Commun.">
        <title>Thousands of microbial genomes shed light on interconnected biogeochemical processes in an aquifer system.</title>
        <authorList>
            <person name="Anantharaman K."/>
            <person name="Brown C.T."/>
            <person name="Hug L.A."/>
            <person name="Sharon I."/>
            <person name="Castelle C.J."/>
            <person name="Probst A.J."/>
            <person name="Thomas B.C."/>
            <person name="Singh A."/>
            <person name="Wilkins M.J."/>
            <person name="Karaoz U."/>
            <person name="Brodie E.L."/>
            <person name="Williams K.H."/>
            <person name="Hubbard S.S."/>
            <person name="Banfield J.F."/>
        </authorList>
    </citation>
    <scope>NUCLEOTIDE SEQUENCE [LARGE SCALE GENOMIC DNA]</scope>
</reference>
<dbReference type="Gene3D" id="1.10.150.130">
    <property type="match status" value="1"/>
</dbReference>
<dbReference type="InterPro" id="IPR050090">
    <property type="entry name" value="Tyrosine_recombinase_XerCD"/>
</dbReference>
<accession>A0A1F5PHY6</accession>
<dbReference type="PROSITE" id="PS51900">
    <property type="entry name" value="CB"/>
    <property type="match status" value="1"/>
</dbReference>
<dbReference type="InterPro" id="IPR004107">
    <property type="entry name" value="Integrase_SAM-like_N"/>
</dbReference>
<gene>
    <name evidence="7" type="ORF">A2722_03290</name>
</gene>
<dbReference type="NCBIfam" id="NF040815">
    <property type="entry name" value="recomb_XerA_Arch"/>
    <property type="match status" value="1"/>
</dbReference>
<dbReference type="InterPro" id="IPR013762">
    <property type="entry name" value="Integrase-like_cat_sf"/>
</dbReference>
<dbReference type="InterPro" id="IPR002104">
    <property type="entry name" value="Integrase_catalytic"/>
</dbReference>
<protein>
    <recommendedName>
        <fullName evidence="9">Tyrosine recombinase XerC</fullName>
    </recommendedName>
</protein>
<sequence length="314" mass="35995">MTQLEKLKNQFLEYLEIEKNRSQLTIQNYDHYLSRFVEFASQQGERSAAGISQELVRKFRLHLNRMRDSSGRSLKLMTQNYHIIALRAFLKYLAKQDIATLAAEKLELPKAPSRQVEFLEIAEVRRLMDAVKQENNEVTRLRDLAIMQLLFSTGLRVSELAGLKRNKINLGHDELSVRGKGDKIRIVFISDGARAALKEYLALRRDTSPALFIAHRQKSAEKQIEELGEDGAQGLTPRSIQRIIKKYAQLAGITKDITPHTLRHSFATDLLLNGADLRAVQEMLGHASVTTTQIYTHITNRKLRDIHKKFHSKK</sequence>
<dbReference type="PROSITE" id="PS51898">
    <property type="entry name" value="TYR_RECOMBINASE"/>
    <property type="match status" value="1"/>
</dbReference>
<dbReference type="InterPro" id="IPR044068">
    <property type="entry name" value="CB"/>
</dbReference>
<dbReference type="EMBL" id="MFEO01000019">
    <property type="protein sequence ID" value="OGE89568.1"/>
    <property type="molecule type" value="Genomic_DNA"/>
</dbReference>
<organism evidence="7 8">
    <name type="scientific">Candidatus Doudnabacteria bacterium RIFCSPHIGHO2_01_FULL_50_11</name>
    <dbReference type="NCBI Taxonomy" id="1817828"/>
    <lineage>
        <taxon>Bacteria</taxon>
        <taxon>Candidatus Doudnaibacteriota</taxon>
    </lineage>
</organism>
<dbReference type="Gene3D" id="1.10.443.10">
    <property type="entry name" value="Intergrase catalytic core"/>
    <property type="match status" value="1"/>
</dbReference>
<feature type="domain" description="Tyr recombinase" evidence="5">
    <location>
        <begin position="114"/>
        <end position="308"/>
    </location>
</feature>
<evidence type="ECO:0000259" key="6">
    <source>
        <dbReference type="PROSITE" id="PS51900"/>
    </source>
</evidence>
<comment type="caution">
    <text evidence="7">The sequence shown here is derived from an EMBL/GenBank/DDBJ whole genome shotgun (WGS) entry which is preliminary data.</text>
</comment>
<dbReference type="InterPro" id="IPR011010">
    <property type="entry name" value="DNA_brk_join_enz"/>
</dbReference>
<dbReference type="CDD" id="cd00798">
    <property type="entry name" value="INT_XerDC_C"/>
    <property type="match status" value="1"/>
</dbReference>
<dbReference type="STRING" id="1817828.A2722_03290"/>
<dbReference type="InterPro" id="IPR010998">
    <property type="entry name" value="Integrase_recombinase_N"/>
</dbReference>
<keyword evidence="3" id="KW-0233">DNA recombination</keyword>
<dbReference type="PANTHER" id="PTHR30349">
    <property type="entry name" value="PHAGE INTEGRASE-RELATED"/>
    <property type="match status" value="1"/>
</dbReference>
<proteinExistence type="predicted"/>
<evidence type="ECO:0000256" key="4">
    <source>
        <dbReference type="PROSITE-ProRule" id="PRU01248"/>
    </source>
</evidence>
<dbReference type="SUPFAM" id="SSF56349">
    <property type="entry name" value="DNA breaking-rejoining enzymes"/>
    <property type="match status" value="1"/>
</dbReference>
<name>A0A1F5PHY6_9BACT</name>
<keyword evidence="2 4" id="KW-0238">DNA-binding</keyword>
<dbReference type="Proteomes" id="UP000178377">
    <property type="component" value="Unassembled WGS sequence"/>
</dbReference>
<feature type="domain" description="Core-binding (CB)" evidence="6">
    <location>
        <begin position="2"/>
        <end position="94"/>
    </location>
</feature>
<evidence type="ECO:0000256" key="1">
    <source>
        <dbReference type="ARBA" id="ARBA00022908"/>
    </source>
</evidence>
<dbReference type="GO" id="GO:0006310">
    <property type="term" value="P:DNA recombination"/>
    <property type="evidence" value="ECO:0007669"/>
    <property type="project" value="UniProtKB-KW"/>
</dbReference>
<evidence type="ECO:0000256" key="3">
    <source>
        <dbReference type="ARBA" id="ARBA00023172"/>
    </source>
</evidence>